<gene>
    <name evidence="2" type="ORF">VNO78_20856</name>
</gene>
<keyword evidence="3" id="KW-1185">Reference proteome</keyword>
<feature type="compositionally biased region" description="Basic and acidic residues" evidence="1">
    <location>
        <begin position="1"/>
        <end position="11"/>
    </location>
</feature>
<name>A0AAN9SAK3_PSOTE</name>
<organism evidence="2 3">
    <name type="scientific">Psophocarpus tetragonolobus</name>
    <name type="common">Winged bean</name>
    <name type="synonym">Dolichos tetragonolobus</name>
    <dbReference type="NCBI Taxonomy" id="3891"/>
    <lineage>
        <taxon>Eukaryota</taxon>
        <taxon>Viridiplantae</taxon>
        <taxon>Streptophyta</taxon>
        <taxon>Embryophyta</taxon>
        <taxon>Tracheophyta</taxon>
        <taxon>Spermatophyta</taxon>
        <taxon>Magnoliopsida</taxon>
        <taxon>eudicotyledons</taxon>
        <taxon>Gunneridae</taxon>
        <taxon>Pentapetalae</taxon>
        <taxon>rosids</taxon>
        <taxon>fabids</taxon>
        <taxon>Fabales</taxon>
        <taxon>Fabaceae</taxon>
        <taxon>Papilionoideae</taxon>
        <taxon>50 kb inversion clade</taxon>
        <taxon>NPAAA clade</taxon>
        <taxon>indigoferoid/millettioid clade</taxon>
        <taxon>Phaseoleae</taxon>
        <taxon>Psophocarpus</taxon>
    </lineage>
</organism>
<evidence type="ECO:0000313" key="3">
    <source>
        <dbReference type="Proteomes" id="UP001386955"/>
    </source>
</evidence>
<reference evidence="2 3" key="1">
    <citation type="submission" date="2024-01" db="EMBL/GenBank/DDBJ databases">
        <title>The genomes of 5 underutilized Papilionoideae crops provide insights into root nodulation and disease resistanc.</title>
        <authorList>
            <person name="Jiang F."/>
        </authorList>
    </citation>
    <scope>NUCLEOTIDE SEQUENCE [LARGE SCALE GENOMIC DNA]</scope>
    <source>
        <strain evidence="2">DUOXIRENSHENG_FW03</strain>
        <tissue evidence="2">Leaves</tissue>
    </source>
</reference>
<comment type="caution">
    <text evidence="2">The sequence shown here is derived from an EMBL/GenBank/DDBJ whole genome shotgun (WGS) entry which is preliminary data.</text>
</comment>
<dbReference type="Proteomes" id="UP001386955">
    <property type="component" value="Unassembled WGS sequence"/>
</dbReference>
<feature type="compositionally biased region" description="Basic and acidic residues" evidence="1">
    <location>
        <begin position="19"/>
        <end position="28"/>
    </location>
</feature>
<protein>
    <submittedName>
        <fullName evidence="2">Uncharacterized protein</fullName>
    </submittedName>
</protein>
<dbReference type="AlphaFoldDB" id="A0AAN9SAK3"/>
<evidence type="ECO:0000313" key="2">
    <source>
        <dbReference type="EMBL" id="KAK7392417.1"/>
    </source>
</evidence>
<evidence type="ECO:0000256" key="1">
    <source>
        <dbReference type="SAM" id="MobiDB-lite"/>
    </source>
</evidence>
<sequence length="98" mass="11637">MEDEKRRDGKRMNLKRSKRQDCHEGREEIKTNVYVVIMPCPSLREDQGKKTQRTTEEISNLQQTQNNLQSRKSLYSQTFMKKILWMDQNSKQVSQSTG</sequence>
<proteinExistence type="predicted"/>
<accession>A0AAN9SAK3</accession>
<dbReference type="EMBL" id="JAYMYS010000005">
    <property type="protein sequence ID" value="KAK7392417.1"/>
    <property type="molecule type" value="Genomic_DNA"/>
</dbReference>
<feature type="region of interest" description="Disordered" evidence="1">
    <location>
        <begin position="1"/>
        <end position="28"/>
    </location>
</feature>